<proteinExistence type="predicted"/>
<reference evidence="1" key="1">
    <citation type="submission" date="2014-12" db="EMBL/GenBank/DDBJ databases">
        <title>Insight into the proteome of Arion vulgaris.</title>
        <authorList>
            <person name="Aradska J."/>
            <person name="Bulat T."/>
            <person name="Smidak R."/>
            <person name="Sarate P."/>
            <person name="Gangsoo J."/>
            <person name="Sialana F."/>
            <person name="Bilban M."/>
            <person name="Lubec G."/>
        </authorList>
    </citation>
    <scope>NUCLEOTIDE SEQUENCE</scope>
    <source>
        <tissue evidence="1">Skin</tissue>
    </source>
</reference>
<feature type="non-terminal residue" evidence="1">
    <location>
        <position position="1"/>
    </location>
</feature>
<protein>
    <submittedName>
        <fullName evidence="1">Uncharacterized protein</fullName>
    </submittedName>
</protein>
<sequence length="70" mass="8100">LKDMHTDGTHSILCPRAFSSTCTCNSNLLKWLDRFDILETLIQILSSQTDNTRSHTNNEQFHHDLETIKI</sequence>
<dbReference type="EMBL" id="HACG01023017">
    <property type="protein sequence ID" value="CEK69882.1"/>
    <property type="molecule type" value="Transcribed_RNA"/>
</dbReference>
<evidence type="ECO:0000313" key="1">
    <source>
        <dbReference type="EMBL" id="CEK69882.1"/>
    </source>
</evidence>
<organism evidence="1">
    <name type="scientific">Arion vulgaris</name>
    <dbReference type="NCBI Taxonomy" id="1028688"/>
    <lineage>
        <taxon>Eukaryota</taxon>
        <taxon>Metazoa</taxon>
        <taxon>Spiralia</taxon>
        <taxon>Lophotrochozoa</taxon>
        <taxon>Mollusca</taxon>
        <taxon>Gastropoda</taxon>
        <taxon>Heterobranchia</taxon>
        <taxon>Euthyneura</taxon>
        <taxon>Panpulmonata</taxon>
        <taxon>Eupulmonata</taxon>
        <taxon>Stylommatophora</taxon>
        <taxon>Helicina</taxon>
        <taxon>Arionoidea</taxon>
        <taxon>Arionidae</taxon>
        <taxon>Arion</taxon>
    </lineage>
</organism>
<dbReference type="AlphaFoldDB" id="A0A0B6ZND5"/>
<accession>A0A0B6ZND5</accession>
<name>A0A0B6ZND5_9EUPU</name>
<gene>
    <name evidence="1" type="primary">ORF72013</name>
</gene>